<dbReference type="Proteomes" id="UP001156903">
    <property type="component" value="Unassembled WGS sequence"/>
</dbReference>
<evidence type="ECO:0000313" key="2">
    <source>
        <dbReference type="Proteomes" id="UP001156903"/>
    </source>
</evidence>
<gene>
    <name evidence="1" type="ORF">GCM10007935_41180</name>
</gene>
<sequence>MNAPSDTGPEAFFREQRAAFTHTLASQGTEATLLQAWDSFDGNVAIQCEGQPPVDCAKGCASCCALRVTALAPEVFVLADCLRATAPALQRHGIDLIGAVHEADAATRGLDETARVAARRRCAFVVKGVCLIHRARPLACRGHASHDRRACADAAAGRVDQVPFSGPHRTVRLVLQAALQAALRDQGKAWGAYELNHALVLALDRPDAQAAWSRGEDPLVDAAADLELREAMAAGFDEMRH</sequence>
<evidence type="ECO:0000313" key="1">
    <source>
        <dbReference type="EMBL" id="GLS16675.1"/>
    </source>
</evidence>
<comment type="caution">
    <text evidence="1">The sequence shown here is derived from an EMBL/GenBank/DDBJ whole genome shotgun (WGS) entry which is preliminary data.</text>
</comment>
<dbReference type="RefSeq" id="WP_284309365.1">
    <property type="nucleotide sequence ID" value="NZ_BSPB01000072.1"/>
</dbReference>
<reference evidence="2" key="1">
    <citation type="journal article" date="2019" name="Int. J. Syst. Evol. Microbiol.">
        <title>The Global Catalogue of Microorganisms (GCM) 10K type strain sequencing project: providing services to taxonomists for standard genome sequencing and annotation.</title>
        <authorList>
            <consortium name="The Broad Institute Genomics Platform"/>
            <consortium name="The Broad Institute Genome Sequencing Center for Infectious Disease"/>
            <person name="Wu L."/>
            <person name="Ma J."/>
        </authorList>
    </citation>
    <scope>NUCLEOTIDE SEQUENCE [LARGE SCALE GENOMIC DNA]</scope>
    <source>
        <strain evidence="2">NBRC 109341</strain>
    </source>
</reference>
<evidence type="ECO:0008006" key="3">
    <source>
        <dbReference type="Google" id="ProtNLM"/>
    </source>
</evidence>
<keyword evidence="2" id="KW-1185">Reference proteome</keyword>
<organism evidence="1 2">
    <name type="scientific">Hydrogenophaga electricum</name>
    <dbReference type="NCBI Taxonomy" id="1230953"/>
    <lineage>
        <taxon>Bacteria</taxon>
        <taxon>Pseudomonadati</taxon>
        <taxon>Pseudomonadota</taxon>
        <taxon>Betaproteobacteria</taxon>
        <taxon>Burkholderiales</taxon>
        <taxon>Comamonadaceae</taxon>
        <taxon>Hydrogenophaga</taxon>
    </lineage>
</organism>
<accession>A0ABQ6CD04</accession>
<protein>
    <recommendedName>
        <fullName evidence="3">YkgJ family cysteine cluster protein</fullName>
    </recommendedName>
</protein>
<proteinExistence type="predicted"/>
<dbReference type="EMBL" id="BSPB01000072">
    <property type="protein sequence ID" value="GLS16675.1"/>
    <property type="molecule type" value="Genomic_DNA"/>
</dbReference>
<name>A0ABQ6CD04_9BURK</name>